<evidence type="ECO:0000313" key="2">
    <source>
        <dbReference type="EMBL" id="TRY90525.1"/>
    </source>
</evidence>
<keyword evidence="1" id="KW-0812">Transmembrane</keyword>
<organism evidence="2 3">
    <name type="scientific">Danionella cerebrum</name>
    <dbReference type="NCBI Taxonomy" id="2873325"/>
    <lineage>
        <taxon>Eukaryota</taxon>
        <taxon>Metazoa</taxon>
        <taxon>Chordata</taxon>
        <taxon>Craniata</taxon>
        <taxon>Vertebrata</taxon>
        <taxon>Euteleostomi</taxon>
        <taxon>Actinopterygii</taxon>
        <taxon>Neopterygii</taxon>
        <taxon>Teleostei</taxon>
        <taxon>Ostariophysi</taxon>
        <taxon>Cypriniformes</taxon>
        <taxon>Danionidae</taxon>
        <taxon>Danioninae</taxon>
        <taxon>Danionella</taxon>
    </lineage>
</organism>
<evidence type="ECO:0000256" key="1">
    <source>
        <dbReference type="SAM" id="Phobius"/>
    </source>
</evidence>
<protein>
    <submittedName>
        <fullName evidence="2">Uncharacterized protein</fullName>
    </submittedName>
</protein>
<keyword evidence="1" id="KW-1133">Transmembrane helix</keyword>
<feature type="transmembrane region" description="Helical" evidence="1">
    <location>
        <begin position="20"/>
        <end position="45"/>
    </location>
</feature>
<dbReference type="EMBL" id="SRMA01025840">
    <property type="protein sequence ID" value="TRY90525.1"/>
    <property type="molecule type" value="Genomic_DNA"/>
</dbReference>
<dbReference type="Proteomes" id="UP000316079">
    <property type="component" value="Unassembled WGS sequence"/>
</dbReference>
<keyword evidence="3" id="KW-1185">Reference proteome</keyword>
<dbReference type="AlphaFoldDB" id="A0A553QKL1"/>
<keyword evidence="1" id="KW-0472">Membrane</keyword>
<comment type="caution">
    <text evidence="2">The sequence shown here is derived from an EMBL/GenBank/DDBJ whole genome shotgun (WGS) entry which is preliminary data.</text>
</comment>
<name>A0A553QKL1_9TELE</name>
<evidence type="ECO:0000313" key="3">
    <source>
        <dbReference type="Proteomes" id="UP000316079"/>
    </source>
</evidence>
<proteinExistence type="predicted"/>
<gene>
    <name evidence="2" type="ORF">DNTS_002654</name>
</gene>
<dbReference type="OrthoDB" id="2157641at2759"/>
<accession>A0A553QKL1</accession>
<reference evidence="2 3" key="1">
    <citation type="journal article" date="2019" name="Sci. Data">
        <title>Hybrid genome assembly and annotation of Danionella translucida.</title>
        <authorList>
            <person name="Kadobianskyi M."/>
            <person name="Schulze L."/>
            <person name="Schuelke M."/>
            <person name="Judkewitz B."/>
        </authorList>
    </citation>
    <scope>NUCLEOTIDE SEQUENCE [LARGE SCALE GENOMIC DNA]</scope>
    <source>
        <strain evidence="2 3">Bolton</strain>
    </source>
</reference>
<sequence>MKWASCQDEFPPQRLCTTPLSALSAVGVVSVSLITVELSTSALWVHNTMMKQQSALHEPCSCVTVCLAVPCKKVTQRRAHGSSVFLKSPEEGLYCGSVVERGVLTGVLEVDVV</sequence>